<protein>
    <submittedName>
        <fullName evidence="3">Uncharacterized protein</fullName>
    </submittedName>
</protein>
<reference evidence="3 4" key="1">
    <citation type="journal article" date="2019" name="Genome Biol. Evol.">
        <title>Insights into the evolution of the New World diploid cottons (Gossypium, subgenus Houzingenia) based on genome sequencing.</title>
        <authorList>
            <person name="Grover C.E."/>
            <person name="Arick M.A. 2nd"/>
            <person name="Thrash A."/>
            <person name="Conover J.L."/>
            <person name="Sanders W.S."/>
            <person name="Peterson D.G."/>
            <person name="Frelichowski J.E."/>
            <person name="Scheffler J.A."/>
            <person name="Scheffler B.E."/>
            <person name="Wendel J.F."/>
        </authorList>
    </citation>
    <scope>NUCLEOTIDE SEQUENCE [LARGE SCALE GENOMIC DNA]</scope>
    <source>
        <strain evidence="3">185</strain>
        <tissue evidence="3">Leaf</tissue>
    </source>
</reference>
<keyword evidence="4" id="KW-1185">Reference proteome</keyword>
<dbReference type="PROSITE" id="PS51450">
    <property type="entry name" value="LRR"/>
    <property type="match status" value="1"/>
</dbReference>
<dbReference type="PANTHER" id="PTHR48051">
    <property type="match status" value="1"/>
</dbReference>
<dbReference type="SUPFAM" id="SSF52058">
    <property type="entry name" value="L domain-like"/>
    <property type="match status" value="1"/>
</dbReference>
<dbReference type="InterPro" id="IPR032675">
    <property type="entry name" value="LRR_dom_sf"/>
</dbReference>
<dbReference type="PANTHER" id="PTHR48051:SF1">
    <property type="entry name" value="RAS SUPPRESSOR PROTEIN 1"/>
    <property type="match status" value="1"/>
</dbReference>
<keyword evidence="2" id="KW-0677">Repeat</keyword>
<dbReference type="AlphaFoldDB" id="A0A7J8XPU4"/>
<dbReference type="InterPro" id="IPR001611">
    <property type="entry name" value="Leu-rich_rpt"/>
</dbReference>
<dbReference type="EMBL" id="JABFAA010000008">
    <property type="protein sequence ID" value="MBA0689336.1"/>
    <property type="molecule type" value="Genomic_DNA"/>
</dbReference>
<organism evidence="3 4">
    <name type="scientific">Gossypium aridum</name>
    <name type="common">American cotton</name>
    <name type="synonym">Erioxylum aridum</name>
    <dbReference type="NCBI Taxonomy" id="34290"/>
    <lineage>
        <taxon>Eukaryota</taxon>
        <taxon>Viridiplantae</taxon>
        <taxon>Streptophyta</taxon>
        <taxon>Embryophyta</taxon>
        <taxon>Tracheophyta</taxon>
        <taxon>Spermatophyta</taxon>
        <taxon>Magnoliopsida</taxon>
        <taxon>eudicotyledons</taxon>
        <taxon>Gunneridae</taxon>
        <taxon>Pentapetalae</taxon>
        <taxon>rosids</taxon>
        <taxon>malvids</taxon>
        <taxon>Malvales</taxon>
        <taxon>Malvaceae</taxon>
        <taxon>Malvoideae</taxon>
        <taxon>Gossypium</taxon>
    </lineage>
</organism>
<proteinExistence type="predicted"/>
<evidence type="ECO:0000313" key="3">
    <source>
        <dbReference type="EMBL" id="MBA0689336.1"/>
    </source>
</evidence>
<name>A0A7J8XPU4_GOSAI</name>
<sequence length="392" mass="44186">MGSSESKAADSKANRIARWRSTGIVALREAKLKDLQYPTVTLDPAYYEGKLDQTPNCMVYLLQLNRCRVHVYFLGLRPLVSGNYISESSRVGTFIPYWLRNIVVQTFPDEVLDLDKSVRTLDLTQNKLVEIPMEISELVNMQRLVRYSQLLLAICRVSFHVVQTQMQESDTNITFNILAANHIEQLPSTIGNLQSLKAMILDGNRITSLPDEYLLHGIVFKLHGVNVKSYWLLTVLLLSVGELVKLEKLSISGNMLMSLPNTIGSLRNLSLLNVSNNKLKYLPESIGICSSLEELQANDNLIEELPASVCNLVQLKSLSLNNNKVNQIPPNILKDCKALQNFSLHDNPISMSQFQQMDGFEEFEARRKKKFDKQLDSNVMIGSKGLDEGVDL</sequence>
<comment type="caution">
    <text evidence="3">The sequence shown here is derived from an EMBL/GenBank/DDBJ whole genome shotgun (WGS) entry which is preliminary data.</text>
</comment>
<evidence type="ECO:0000256" key="2">
    <source>
        <dbReference type="ARBA" id="ARBA00022737"/>
    </source>
</evidence>
<gene>
    <name evidence="3" type="ORF">Goari_007068</name>
</gene>
<dbReference type="InterPro" id="IPR003591">
    <property type="entry name" value="Leu-rich_rpt_typical-subtyp"/>
</dbReference>
<dbReference type="Proteomes" id="UP000593577">
    <property type="component" value="Unassembled WGS sequence"/>
</dbReference>
<evidence type="ECO:0000313" key="4">
    <source>
        <dbReference type="Proteomes" id="UP000593577"/>
    </source>
</evidence>
<dbReference type="SMART" id="SM00369">
    <property type="entry name" value="LRR_TYP"/>
    <property type="match status" value="4"/>
</dbReference>
<dbReference type="InterPro" id="IPR050216">
    <property type="entry name" value="LRR_domain-containing"/>
</dbReference>
<evidence type="ECO:0000256" key="1">
    <source>
        <dbReference type="ARBA" id="ARBA00022614"/>
    </source>
</evidence>
<keyword evidence="1" id="KW-0433">Leucine-rich repeat</keyword>
<dbReference type="SMART" id="SM00364">
    <property type="entry name" value="LRR_BAC"/>
    <property type="match status" value="4"/>
</dbReference>
<dbReference type="GO" id="GO:0005737">
    <property type="term" value="C:cytoplasm"/>
    <property type="evidence" value="ECO:0007669"/>
    <property type="project" value="TreeGrafter"/>
</dbReference>
<dbReference type="Pfam" id="PF00560">
    <property type="entry name" value="LRR_1"/>
    <property type="match status" value="2"/>
</dbReference>
<accession>A0A7J8XPU4</accession>
<dbReference type="Gene3D" id="3.80.10.10">
    <property type="entry name" value="Ribonuclease Inhibitor"/>
    <property type="match status" value="2"/>
</dbReference>